<dbReference type="AlphaFoldDB" id="A0A4C1ZEA5"/>
<keyword evidence="3" id="KW-1185">Reference proteome</keyword>
<organism evidence="2 3">
    <name type="scientific">Eumeta variegata</name>
    <name type="common">Bagworm moth</name>
    <name type="synonym">Eumeta japonica</name>
    <dbReference type="NCBI Taxonomy" id="151549"/>
    <lineage>
        <taxon>Eukaryota</taxon>
        <taxon>Metazoa</taxon>
        <taxon>Ecdysozoa</taxon>
        <taxon>Arthropoda</taxon>
        <taxon>Hexapoda</taxon>
        <taxon>Insecta</taxon>
        <taxon>Pterygota</taxon>
        <taxon>Neoptera</taxon>
        <taxon>Endopterygota</taxon>
        <taxon>Lepidoptera</taxon>
        <taxon>Glossata</taxon>
        <taxon>Ditrysia</taxon>
        <taxon>Tineoidea</taxon>
        <taxon>Psychidae</taxon>
        <taxon>Oiketicinae</taxon>
        <taxon>Eumeta</taxon>
    </lineage>
</organism>
<gene>
    <name evidence="2" type="ORF">EVAR_58755_1</name>
</gene>
<name>A0A4C1ZEA5_EUMVA</name>
<accession>A0A4C1ZEA5</accession>
<dbReference type="Proteomes" id="UP000299102">
    <property type="component" value="Unassembled WGS sequence"/>
</dbReference>
<evidence type="ECO:0000313" key="2">
    <source>
        <dbReference type="EMBL" id="GBP85712.1"/>
    </source>
</evidence>
<protein>
    <submittedName>
        <fullName evidence="2">Uncharacterized protein</fullName>
    </submittedName>
</protein>
<evidence type="ECO:0000256" key="1">
    <source>
        <dbReference type="SAM" id="MobiDB-lite"/>
    </source>
</evidence>
<comment type="caution">
    <text evidence="2">The sequence shown here is derived from an EMBL/GenBank/DDBJ whole genome shotgun (WGS) entry which is preliminary data.</text>
</comment>
<feature type="region of interest" description="Disordered" evidence="1">
    <location>
        <begin position="28"/>
        <end position="59"/>
    </location>
</feature>
<evidence type="ECO:0000313" key="3">
    <source>
        <dbReference type="Proteomes" id="UP000299102"/>
    </source>
</evidence>
<sequence>MSAPTRRRRTRYAAAECRGAMAKKNVQLHAGANEPAIGDEPRKNLGGRKKPTSGPPRLGGGVRVHIGFFTLHRLTVDIKPFIELGFMQSSGTCESEVFEASLLVEPTTIEEERFSNGDHEVNVAAWDNLLSCGLTTWSGSQATVGYK</sequence>
<reference evidence="2 3" key="1">
    <citation type="journal article" date="2019" name="Commun. Biol.">
        <title>The bagworm genome reveals a unique fibroin gene that provides high tensile strength.</title>
        <authorList>
            <person name="Kono N."/>
            <person name="Nakamura H."/>
            <person name="Ohtoshi R."/>
            <person name="Tomita M."/>
            <person name="Numata K."/>
            <person name="Arakawa K."/>
        </authorList>
    </citation>
    <scope>NUCLEOTIDE SEQUENCE [LARGE SCALE GENOMIC DNA]</scope>
</reference>
<dbReference type="EMBL" id="BGZK01001754">
    <property type="protein sequence ID" value="GBP85712.1"/>
    <property type="molecule type" value="Genomic_DNA"/>
</dbReference>
<proteinExistence type="predicted"/>